<feature type="transmembrane region" description="Helical" evidence="2">
    <location>
        <begin position="170"/>
        <end position="191"/>
    </location>
</feature>
<keyword evidence="4" id="KW-1185">Reference proteome</keyword>
<evidence type="ECO:0000256" key="1">
    <source>
        <dbReference type="SAM" id="MobiDB-lite"/>
    </source>
</evidence>
<proteinExistence type="predicted"/>
<feature type="transmembrane region" description="Helical" evidence="2">
    <location>
        <begin position="87"/>
        <end position="108"/>
    </location>
</feature>
<dbReference type="InterPro" id="IPR009339">
    <property type="entry name" value="DUF998"/>
</dbReference>
<protein>
    <submittedName>
        <fullName evidence="3">DUF998 domain-containing protein</fullName>
    </submittedName>
</protein>
<feature type="transmembrane region" description="Helical" evidence="2">
    <location>
        <begin position="138"/>
        <end position="158"/>
    </location>
</feature>
<feature type="region of interest" description="Disordered" evidence="1">
    <location>
        <begin position="227"/>
        <end position="247"/>
    </location>
</feature>
<accession>A0ABR7LMF5</accession>
<dbReference type="Pfam" id="PF06197">
    <property type="entry name" value="DUF998"/>
    <property type="match status" value="1"/>
</dbReference>
<comment type="caution">
    <text evidence="3">The sequence shown here is derived from an EMBL/GenBank/DDBJ whole genome shotgun (WGS) entry which is preliminary data.</text>
</comment>
<gene>
    <name evidence="3" type="ORF">HKK74_09270</name>
</gene>
<organism evidence="3 4">
    <name type="scientific">Actinomadura alba</name>
    <dbReference type="NCBI Taxonomy" id="406431"/>
    <lineage>
        <taxon>Bacteria</taxon>
        <taxon>Bacillati</taxon>
        <taxon>Actinomycetota</taxon>
        <taxon>Actinomycetes</taxon>
        <taxon>Streptosporangiales</taxon>
        <taxon>Thermomonosporaceae</taxon>
        <taxon>Actinomadura</taxon>
    </lineage>
</organism>
<name>A0ABR7LMF5_9ACTN</name>
<keyword evidence="2" id="KW-1133">Transmembrane helix</keyword>
<reference evidence="3 4" key="1">
    <citation type="submission" date="2020-06" db="EMBL/GenBank/DDBJ databases">
        <title>Actinomadura xiongansis sp. nov., isolated from soil of Baiyangdian.</title>
        <authorList>
            <person name="Zhang X."/>
        </authorList>
    </citation>
    <scope>NUCLEOTIDE SEQUENCE [LARGE SCALE GENOMIC DNA]</scope>
    <source>
        <strain evidence="3 4">HBUM206468</strain>
    </source>
</reference>
<sequence>MRMRPAEAGVVPAFVVASAGMAAVTYASFVLESVLSPDSDIVNGYVSELSAADQPAHLVYNITDFITGALVIVTAATALVTLRRRPWAVTGWLFLLMFGVAIIGDAAFPLDCAPSRNTTCALLERAGKVSFAHQFHSVTSVSAITCATVGLFALSIAARRHGWWPSLARWGRPLALANVLAAVAVVALMTVGRWLGLAQRVQITILCLNLLLIAWALHADRHVRTAAEGGNRRTASPDPRPPTGTIR</sequence>
<evidence type="ECO:0000313" key="3">
    <source>
        <dbReference type="EMBL" id="MBC6465685.1"/>
    </source>
</evidence>
<keyword evidence="2" id="KW-0812">Transmembrane</keyword>
<evidence type="ECO:0000313" key="4">
    <source>
        <dbReference type="Proteomes" id="UP000805614"/>
    </source>
</evidence>
<feature type="transmembrane region" description="Helical" evidence="2">
    <location>
        <begin position="58"/>
        <end position="80"/>
    </location>
</feature>
<evidence type="ECO:0000256" key="2">
    <source>
        <dbReference type="SAM" id="Phobius"/>
    </source>
</evidence>
<feature type="compositionally biased region" description="Pro residues" evidence="1">
    <location>
        <begin position="238"/>
        <end position="247"/>
    </location>
</feature>
<feature type="transmembrane region" description="Helical" evidence="2">
    <location>
        <begin position="197"/>
        <end position="217"/>
    </location>
</feature>
<dbReference type="Proteomes" id="UP000805614">
    <property type="component" value="Unassembled WGS sequence"/>
</dbReference>
<dbReference type="EMBL" id="JABVEC010000005">
    <property type="protein sequence ID" value="MBC6465685.1"/>
    <property type="molecule type" value="Genomic_DNA"/>
</dbReference>
<keyword evidence="2" id="KW-0472">Membrane</keyword>